<evidence type="ECO:0000313" key="2">
    <source>
        <dbReference type="Proteomes" id="UP000245962"/>
    </source>
</evidence>
<reference evidence="1 2" key="1">
    <citation type="submission" date="2018-04" db="EMBL/GenBank/DDBJ databases">
        <title>Marixanthomonas spongiae HN-E44 sp. nov., isolated from a marine sponge.</title>
        <authorList>
            <person name="Luo L."/>
            <person name="Zhuang L."/>
        </authorList>
    </citation>
    <scope>NUCLEOTIDE SEQUENCE [LARGE SCALE GENOMIC DNA]</scope>
    <source>
        <strain evidence="1 2">HN-E44</strain>
    </source>
</reference>
<keyword evidence="2" id="KW-1185">Reference proteome</keyword>
<dbReference type="EMBL" id="QEHR01000002">
    <property type="protein sequence ID" value="PVW16202.1"/>
    <property type="molecule type" value="Genomic_DNA"/>
</dbReference>
<organism evidence="1 2">
    <name type="scientific">Marixanthomonas spongiae</name>
    <dbReference type="NCBI Taxonomy" id="2174845"/>
    <lineage>
        <taxon>Bacteria</taxon>
        <taxon>Pseudomonadati</taxon>
        <taxon>Bacteroidota</taxon>
        <taxon>Flavobacteriia</taxon>
        <taxon>Flavobacteriales</taxon>
        <taxon>Flavobacteriaceae</taxon>
        <taxon>Marixanthomonas</taxon>
    </lineage>
</organism>
<gene>
    <name evidence="1" type="ORF">DDV96_02715</name>
</gene>
<protein>
    <submittedName>
        <fullName evidence="1">Uncharacterized protein</fullName>
    </submittedName>
</protein>
<comment type="caution">
    <text evidence="1">The sequence shown here is derived from an EMBL/GenBank/DDBJ whole genome shotgun (WGS) entry which is preliminary data.</text>
</comment>
<name>A0A2U0I528_9FLAO</name>
<dbReference type="Proteomes" id="UP000245962">
    <property type="component" value="Unassembled WGS sequence"/>
</dbReference>
<dbReference type="RefSeq" id="WP_116693219.1">
    <property type="nucleotide sequence ID" value="NZ_QEHR01000002.1"/>
</dbReference>
<proteinExistence type="predicted"/>
<accession>A0A2U0I528</accession>
<dbReference type="AlphaFoldDB" id="A0A2U0I528"/>
<sequence>MEIKDLEAFMKFRTRRGEIDHSLTRLYAVTLTHDPQTGDVNLPMANGIWDFVMTGSWNSGAGYEKRTIDRMVGTDEESTR</sequence>
<evidence type="ECO:0000313" key="1">
    <source>
        <dbReference type="EMBL" id="PVW16202.1"/>
    </source>
</evidence>